<reference evidence="3" key="2">
    <citation type="submission" date="2016-07" db="EMBL/GenBank/DDBJ databases">
        <authorList>
            <person name="Jeong J.-J."/>
            <person name="Kim D.W."/>
            <person name="Sang M.K."/>
            <person name="Choi I.-G."/>
            <person name="Kim K.D."/>
        </authorList>
    </citation>
    <scope>NUCLEOTIDE SEQUENCE</scope>
    <source>
        <strain evidence="3">CC-VM-7</strain>
    </source>
</reference>
<accession>A0A1B8ZVN3</accession>
<reference evidence="2 5" key="3">
    <citation type="submission" date="2024-01" db="EMBL/GenBank/DDBJ databases">
        <title>Whole genome of Chryseobacterium arthrosphaerae NNCa 2741.</title>
        <authorList>
            <person name="Boriskina E.V."/>
            <person name="Gordinskaya N.A."/>
            <person name="Kropotov V.S."/>
            <person name="Alekseeva A.E."/>
            <person name="Makhova M.A."/>
            <person name="Kryazhev D.V."/>
            <person name="Shkurkina I.S."/>
        </authorList>
    </citation>
    <scope>NUCLEOTIDE SEQUENCE [LARGE SCALE GENOMIC DNA]</scope>
    <source>
        <strain evidence="2 5">NNCa 2741</strain>
    </source>
</reference>
<dbReference type="AlphaFoldDB" id="A0A1B8ZVN3"/>
<sequence length="163" mass="18954">MKTKLLIAFAASFLSMTAFSQKKKPQQQVQQSEKKEEMAVYAEKKGNDYYLVRLEKDKAIPNVYVYSNGVTKPYKTYTDLKDIVMEFPGMMASNNSTKEELISILKKDNHFYEVTSQRKDPKNIEKTVVTVYEVMNGQKRIVEEYNDIYEVMASPYKEAIMIN</sequence>
<dbReference type="EMBL" id="MAYG01000001">
    <property type="protein sequence ID" value="OCA75657.1"/>
    <property type="molecule type" value="Genomic_DNA"/>
</dbReference>
<dbReference type="STRING" id="651561.BBI00_04155"/>
<reference evidence="4" key="1">
    <citation type="submission" date="2016-07" db="EMBL/GenBank/DDBJ databases">
        <authorList>
            <person name="Florea S."/>
            <person name="Webb J.S."/>
            <person name="Jaromczyk J."/>
            <person name="Schardl C.L."/>
        </authorList>
    </citation>
    <scope>NUCLEOTIDE SEQUENCE [LARGE SCALE GENOMIC DNA]</scope>
    <source>
        <strain evidence="4">CC-VM-7</strain>
    </source>
</reference>
<name>A0A1B8ZVN3_9FLAO</name>
<keyword evidence="1" id="KW-0732">Signal</keyword>
<organism evidence="3 4">
    <name type="scientific">Chryseobacterium arthrosphaerae</name>
    <dbReference type="NCBI Taxonomy" id="651561"/>
    <lineage>
        <taxon>Bacteria</taxon>
        <taxon>Pseudomonadati</taxon>
        <taxon>Bacteroidota</taxon>
        <taxon>Flavobacteriia</taxon>
        <taxon>Flavobacteriales</taxon>
        <taxon>Weeksellaceae</taxon>
        <taxon>Chryseobacterium group</taxon>
        <taxon>Chryseobacterium</taxon>
    </lineage>
</organism>
<evidence type="ECO:0000256" key="1">
    <source>
        <dbReference type="SAM" id="SignalP"/>
    </source>
</evidence>
<feature type="signal peptide" evidence="1">
    <location>
        <begin position="1"/>
        <end position="20"/>
    </location>
</feature>
<dbReference type="KEGG" id="carh:EGY05_07310"/>
<keyword evidence="5" id="KW-1185">Reference proteome</keyword>
<evidence type="ECO:0000313" key="4">
    <source>
        <dbReference type="Proteomes" id="UP000093432"/>
    </source>
</evidence>
<protein>
    <submittedName>
        <fullName evidence="3">Uncharacterized protein</fullName>
    </submittedName>
</protein>
<dbReference type="RefSeq" id="WP_065399610.1">
    <property type="nucleotide sequence ID" value="NZ_CP033811.1"/>
</dbReference>
<evidence type="ECO:0000313" key="3">
    <source>
        <dbReference type="EMBL" id="OCA75657.1"/>
    </source>
</evidence>
<comment type="caution">
    <text evidence="3">The sequence shown here is derived from an EMBL/GenBank/DDBJ whole genome shotgun (WGS) entry which is preliminary data.</text>
</comment>
<evidence type="ECO:0000313" key="5">
    <source>
        <dbReference type="Proteomes" id="UP001350005"/>
    </source>
</evidence>
<proteinExistence type="predicted"/>
<dbReference type="EMBL" id="JAZGJU010000006">
    <property type="protein sequence ID" value="MEE6126550.1"/>
    <property type="molecule type" value="Genomic_DNA"/>
</dbReference>
<dbReference type="Proteomes" id="UP000093432">
    <property type="component" value="Unassembled WGS sequence"/>
</dbReference>
<feature type="chain" id="PRO_5008621187" evidence="1">
    <location>
        <begin position="21"/>
        <end position="163"/>
    </location>
</feature>
<dbReference type="OrthoDB" id="1267458at2"/>
<dbReference type="GeneID" id="78300987"/>
<evidence type="ECO:0000313" key="2">
    <source>
        <dbReference type="EMBL" id="MEE6126550.1"/>
    </source>
</evidence>
<dbReference type="Proteomes" id="UP001350005">
    <property type="component" value="Unassembled WGS sequence"/>
</dbReference>
<gene>
    <name evidence="3" type="ORF">BBI00_04155</name>
    <name evidence="2" type="ORF">V2E39_04010</name>
</gene>